<dbReference type="Proteomes" id="UP000027195">
    <property type="component" value="Unassembled WGS sequence"/>
</dbReference>
<feature type="compositionally biased region" description="Polar residues" evidence="1">
    <location>
        <begin position="94"/>
        <end position="105"/>
    </location>
</feature>
<feature type="compositionally biased region" description="Basic and acidic residues" evidence="1">
    <location>
        <begin position="78"/>
        <end position="87"/>
    </location>
</feature>
<dbReference type="EMBL" id="KL198022">
    <property type="protein sequence ID" value="KDQ17936.1"/>
    <property type="molecule type" value="Genomic_DNA"/>
</dbReference>
<reference evidence="3" key="1">
    <citation type="journal article" date="2014" name="Proc. Natl. Acad. Sci. U.S.A.">
        <title>Extensive sampling of basidiomycete genomes demonstrates inadequacy of the white-rot/brown-rot paradigm for wood decay fungi.</title>
        <authorList>
            <person name="Riley R."/>
            <person name="Salamov A.A."/>
            <person name="Brown D.W."/>
            <person name="Nagy L.G."/>
            <person name="Floudas D."/>
            <person name="Held B.W."/>
            <person name="Levasseur A."/>
            <person name="Lombard V."/>
            <person name="Morin E."/>
            <person name="Otillar R."/>
            <person name="Lindquist E.A."/>
            <person name="Sun H."/>
            <person name="LaButti K.M."/>
            <person name="Schmutz J."/>
            <person name="Jabbour D."/>
            <person name="Luo H."/>
            <person name="Baker S.E."/>
            <person name="Pisabarro A.G."/>
            <person name="Walton J.D."/>
            <person name="Blanchette R.A."/>
            <person name="Henrissat B."/>
            <person name="Martin F."/>
            <person name="Cullen D."/>
            <person name="Hibbett D.S."/>
            <person name="Grigoriev I.V."/>
        </authorList>
    </citation>
    <scope>NUCLEOTIDE SEQUENCE [LARGE SCALE GENOMIC DNA]</scope>
    <source>
        <strain evidence="3">FD-172 SS1</strain>
    </source>
</reference>
<dbReference type="InParanoid" id="A0A067N2F4"/>
<dbReference type="AlphaFoldDB" id="A0A067N2F4"/>
<sequence>MLEGAKGPVLLTALMKARIAHRFFQVKMRSRNTLNAPLAVSLLCATKTALCASKRRFAAGSASITGRSRHIPFSVQERGQELELEPTKRRRTHPSTSSKAPSSGC</sequence>
<evidence type="ECO:0000313" key="3">
    <source>
        <dbReference type="Proteomes" id="UP000027195"/>
    </source>
</evidence>
<evidence type="ECO:0000256" key="1">
    <source>
        <dbReference type="SAM" id="MobiDB-lite"/>
    </source>
</evidence>
<name>A0A067N2F4_BOTB1</name>
<protein>
    <submittedName>
        <fullName evidence="2">Uncharacterized protein</fullName>
    </submittedName>
</protein>
<evidence type="ECO:0000313" key="2">
    <source>
        <dbReference type="EMBL" id="KDQ17936.1"/>
    </source>
</evidence>
<gene>
    <name evidence="2" type="ORF">BOTBODRAFT_52762</name>
</gene>
<feature type="region of interest" description="Disordered" evidence="1">
    <location>
        <begin position="68"/>
        <end position="105"/>
    </location>
</feature>
<dbReference type="HOGENOM" id="CLU_2236176_0_0_1"/>
<keyword evidence="3" id="KW-1185">Reference proteome</keyword>
<proteinExistence type="predicted"/>
<organism evidence="2 3">
    <name type="scientific">Botryobasidium botryosum (strain FD-172 SS1)</name>
    <dbReference type="NCBI Taxonomy" id="930990"/>
    <lineage>
        <taxon>Eukaryota</taxon>
        <taxon>Fungi</taxon>
        <taxon>Dikarya</taxon>
        <taxon>Basidiomycota</taxon>
        <taxon>Agaricomycotina</taxon>
        <taxon>Agaricomycetes</taxon>
        <taxon>Cantharellales</taxon>
        <taxon>Botryobasidiaceae</taxon>
        <taxon>Botryobasidium</taxon>
    </lineage>
</organism>
<accession>A0A067N2F4</accession>